<sequence length="53" mass="5955">MVAAAVLVAMGMEAYMFMNNEQGKCMKTDLFLLPNQMLSEDWHLAANDNFLGK</sequence>
<organism evidence="1 2">
    <name type="scientific">Pontiella desulfatans</name>
    <dbReference type="NCBI Taxonomy" id="2750659"/>
    <lineage>
        <taxon>Bacteria</taxon>
        <taxon>Pseudomonadati</taxon>
        <taxon>Kiritimatiellota</taxon>
        <taxon>Kiritimatiellia</taxon>
        <taxon>Kiritimatiellales</taxon>
        <taxon>Pontiellaceae</taxon>
        <taxon>Pontiella</taxon>
    </lineage>
</organism>
<dbReference type="AlphaFoldDB" id="A0A6C2TXZ2"/>
<keyword evidence="2" id="KW-1185">Reference proteome</keyword>
<name>A0A6C2TXZ2_PONDE</name>
<proteinExistence type="predicted"/>
<accession>A0A6C2TXZ2</accession>
<gene>
    <name evidence="1" type="ORF">PDESU_01035</name>
</gene>
<dbReference type="Proteomes" id="UP000366872">
    <property type="component" value="Unassembled WGS sequence"/>
</dbReference>
<protein>
    <submittedName>
        <fullName evidence="1">Uncharacterized protein</fullName>
    </submittedName>
</protein>
<dbReference type="RefSeq" id="WP_168441982.1">
    <property type="nucleotide sequence ID" value="NZ_CAAHFG010000001.1"/>
</dbReference>
<evidence type="ECO:0000313" key="1">
    <source>
        <dbReference type="EMBL" id="VGO12482.1"/>
    </source>
</evidence>
<reference evidence="1 2" key="1">
    <citation type="submission" date="2019-04" db="EMBL/GenBank/DDBJ databases">
        <authorList>
            <person name="Van Vliet M D."/>
        </authorList>
    </citation>
    <scope>NUCLEOTIDE SEQUENCE [LARGE SCALE GENOMIC DNA]</scope>
    <source>
        <strain evidence="1 2">F1</strain>
    </source>
</reference>
<dbReference type="EMBL" id="CAAHFG010000001">
    <property type="protein sequence ID" value="VGO12482.1"/>
    <property type="molecule type" value="Genomic_DNA"/>
</dbReference>
<evidence type="ECO:0000313" key="2">
    <source>
        <dbReference type="Proteomes" id="UP000366872"/>
    </source>
</evidence>